<dbReference type="AlphaFoldDB" id="A0A135TWT2"/>
<protein>
    <recommendedName>
        <fullName evidence="1">AB hydrolase-1 domain-containing protein</fullName>
    </recommendedName>
</protein>
<dbReference type="InterPro" id="IPR029058">
    <property type="entry name" value="AB_hydrolase_fold"/>
</dbReference>
<dbReference type="GO" id="GO:0046464">
    <property type="term" value="P:acylglycerol catabolic process"/>
    <property type="evidence" value="ECO:0007669"/>
    <property type="project" value="TreeGrafter"/>
</dbReference>
<name>A0A135TWT2_9PEZI</name>
<proteinExistence type="predicted"/>
<dbReference type="SUPFAM" id="SSF53474">
    <property type="entry name" value="alpha/beta-Hydrolases"/>
    <property type="match status" value="1"/>
</dbReference>
<gene>
    <name evidence="2" type="ORF">CNYM01_01642</name>
</gene>
<evidence type="ECO:0000313" key="3">
    <source>
        <dbReference type="Proteomes" id="UP000070054"/>
    </source>
</evidence>
<keyword evidence="3" id="KW-1185">Reference proteome</keyword>
<accession>A0A135TWT2</accession>
<reference evidence="2 3" key="1">
    <citation type="submission" date="2014-02" db="EMBL/GenBank/DDBJ databases">
        <title>The genome sequence of Colletotrichum nymphaeae SA-01.</title>
        <authorList>
            <person name="Baroncelli R."/>
            <person name="Thon M.R."/>
        </authorList>
    </citation>
    <scope>NUCLEOTIDE SEQUENCE [LARGE SCALE GENOMIC DNA]</scope>
    <source>
        <strain evidence="2 3">SA-01</strain>
    </source>
</reference>
<evidence type="ECO:0000313" key="2">
    <source>
        <dbReference type="EMBL" id="KXH52591.1"/>
    </source>
</evidence>
<dbReference type="Gene3D" id="3.40.50.1820">
    <property type="entry name" value="alpha/beta hydrolase"/>
    <property type="match status" value="1"/>
</dbReference>
<evidence type="ECO:0000259" key="1">
    <source>
        <dbReference type="Pfam" id="PF12697"/>
    </source>
</evidence>
<sequence>MTQYENAPNQTVLVKGLKMAYRWLGPKHGIPVIHLVSFRSVPVSQYLDEEYSLTPRRATMSQIDPVSVNTIAEKRPVILFDNAGVGRSEGQVPTSFAGWANYCAELIVQLGFNQVDVLAFSMGGCAAQMMALNYPALVRRLILIGSLPSIGPGVILPPPAPFQGIRMAHDHESQEAALLEFCFHSSETSQAAGRATFRRMLEARDDWSDLIDIHGTQRQVQAFAKFMNPQCSSEGSFRRFNELRIPLESLEKQTCQAMARQMYNATVSVYEFPDAGHAPHWQYPEEFAELVDSFLCAQDTMTAQELPENWVRWIHGSDLISKI</sequence>
<organism evidence="2 3">
    <name type="scientific">Colletotrichum nymphaeae SA-01</name>
    <dbReference type="NCBI Taxonomy" id="1460502"/>
    <lineage>
        <taxon>Eukaryota</taxon>
        <taxon>Fungi</taxon>
        <taxon>Dikarya</taxon>
        <taxon>Ascomycota</taxon>
        <taxon>Pezizomycotina</taxon>
        <taxon>Sordariomycetes</taxon>
        <taxon>Hypocreomycetidae</taxon>
        <taxon>Glomerellales</taxon>
        <taxon>Glomerellaceae</taxon>
        <taxon>Colletotrichum</taxon>
        <taxon>Colletotrichum acutatum species complex</taxon>
    </lineage>
</organism>
<dbReference type="PANTHER" id="PTHR43798">
    <property type="entry name" value="MONOACYLGLYCEROL LIPASE"/>
    <property type="match status" value="1"/>
</dbReference>
<dbReference type="GO" id="GO:0047372">
    <property type="term" value="F:monoacylglycerol lipase activity"/>
    <property type="evidence" value="ECO:0007669"/>
    <property type="project" value="TreeGrafter"/>
</dbReference>
<comment type="caution">
    <text evidence="2">The sequence shown here is derived from an EMBL/GenBank/DDBJ whole genome shotgun (WGS) entry which is preliminary data.</text>
</comment>
<dbReference type="InterPro" id="IPR000073">
    <property type="entry name" value="AB_hydrolase_1"/>
</dbReference>
<dbReference type="InterPro" id="IPR050266">
    <property type="entry name" value="AB_hydrolase_sf"/>
</dbReference>
<dbReference type="Pfam" id="PF12697">
    <property type="entry name" value="Abhydrolase_6"/>
    <property type="match status" value="1"/>
</dbReference>
<dbReference type="EMBL" id="JEMN01001001">
    <property type="protein sequence ID" value="KXH52591.1"/>
    <property type="molecule type" value="Genomic_DNA"/>
</dbReference>
<dbReference type="OrthoDB" id="8119704at2759"/>
<dbReference type="GO" id="GO:0016020">
    <property type="term" value="C:membrane"/>
    <property type="evidence" value="ECO:0007669"/>
    <property type="project" value="TreeGrafter"/>
</dbReference>
<feature type="domain" description="AB hydrolase-1" evidence="1">
    <location>
        <begin position="76"/>
        <end position="289"/>
    </location>
</feature>
<dbReference type="PANTHER" id="PTHR43798:SF5">
    <property type="entry name" value="MONOACYLGLYCEROL LIPASE ABHD6"/>
    <property type="match status" value="1"/>
</dbReference>
<dbReference type="Proteomes" id="UP000070054">
    <property type="component" value="Unassembled WGS sequence"/>
</dbReference>